<dbReference type="AlphaFoldDB" id="A0A291LZB3"/>
<dbReference type="OrthoDB" id="9796448at2"/>
<dbReference type="InterPro" id="IPR002765">
    <property type="entry name" value="UPF0145_YbjQ-like"/>
</dbReference>
<dbReference type="PANTHER" id="PTHR34068:SF1">
    <property type="entry name" value="UPF0145 PROTEIN YBJQ"/>
    <property type="match status" value="1"/>
</dbReference>
<dbReference type="HAMAP" id="MF_00338">
    <property type="entry name" value="UPF0145"/>
    <property type="match status" value="1"/>
</dbReference>
<dbReference type="Pfam" id="PF01906">
    <property type="entry name" value="YbjQ_1"/>
    <property type="match status" value="1"/>
</dbReference>
<organism evidence="3 4">
    <name type="scientific">Pacificitalea manganoxidans</name>
    <dbReference type="NCBI Taxonomy" id="1411902"/>
    <lineage>
        <taxon>Bacteria</taxon>
        <taxon>Pseudomonadati</taxon>
        <taxon>Pseudomonadota</taxon>
        <taxon>Alphaproteobacteria</taxon>
        <taxon>Rhodobacterales</taxon>
        <taxon>Paracoccaceae</taxon>
        <taxon>Pacificitalea</taxon>
    </lineage>
</organism>
<accession>A0A291LZB3</accession>
<comment type="similarity">
    <text evidence="1 2">Belongs to the UPF0145 family.</text>
</comment>
<evidence type="ECO:0000313" key="4">
    <source>
        <dbReference type="Proteomes" id="UP000219050"/>
    </source>
</evidence>
<dbReference type="RefSeq" id="WP_088663955.1">
    <property type="nucleotide sequence ID" value="NZ_CP021404.1"/>
</dbReference>
<dbReference type="KEGG" id="cmag:CBW24_07450"/>
<dbReference type="Proteomes" id="UP000219050">
    <property type="component" value="Chromosome"/>
</dbReference>
<dbReference type="PANTHER" id="PTHR34068">
    <property type="entry name" value="UPF0145 PROTEIN YBJQ"/>
    <property type="match status" value="1"/>
</dbReference>
<gene>
    <name evidence="3" type="ORF">CBW24_07450</name>
</gene>
<evidence type="ECO:0000256" key="2">
    <source>
        <dbReference type="HAMAP-Rule" id="MF_00338"/>
    </source>
</evidence>
<protein>
    <recommendedName>
        <fullName evidence="2">UPF0145 protein CBW24_07450</fullName>
    </recommendedName>
</protein>
<dbReference type="Gene3D" id="3.30.110.70">
    <property type="entry name" value="Hypothetical protein apc22750. Chain B"/>
    <property type="match status" value="1"/>
</dbReference>
<proteinExistence type="inferred from homology"/>
<evidence type="ECO:0000256" key="1">
    <source>
        <dbReference type="ARBA" id="ARBA00010751"/>
    </source>
</evidence>
<evidence type="ECO:0000313" key="3">
    <source>
        <dbReference type="EMBL" id="ATI41848.1"/>
    </source>
</evidence>
<name>A0A291LZB3_9RHOB</name>
<dbReference type="EMBL" id="CP021404">
    <property type="protein sequence ID" value="ATI41848.1"/>
    <property type="molecule type" value="Genomic_DNA"/>
</dbReference>
<reference evidence="3 4" key="1">
    <citation type="submission" date="2017-05" db="EMBL/GenBank/DDBJ databases">
        <title>Comparative genomic and metabolic analysis of manganese-oxidizing mechanisms in Celeribater manganoxidans DY25T: its adaption to the environment of polymetallic nodule.</title>
        <authorList>
            <person name="Wang X."/>
        </authorList>
    </citation>
    <scope>NUCLEOTIDE SEQUENCE [LARGE SCALE GENOMIC DNA]</scope>
    <source>
        <strain evidence="3 4">DY25</strain>
    </source>
</reference>
<keyword evidence="4" id="KW-1185">Reference proteome</keyword>
<sequence length="103" mass="10823">MITTTTNSVEGYQIAEYHGIVVGEAILGANVFRDLFAQVTDIIGGRSGAYERSLGEARTTALNELQDRAADLGANAVVGIDLDYEVINNMLMVSASGTAVTIA</sequence>
<dbReference type="SUPFAM" id="SSF117782">
    <property type="entry name" value="YbjQ-like"/>
    <property type="match status" value="1"/>
</dbReference>
<dbReference type="InterPro" id="IPR035439">
    <property type="entry name" value="UPF0145_dom_sf"/>
</dbReference>